<reference evidence="1" key="1">
    <citation type="submission" date="2020-01" db="EMBL/GenBank/DDBJ databases">
        <authorList>
            <person name="Rat A."/>
        </authorList>
    </citation>
    <scope>NUCLEOTIDE SEQUENCE</scope>
    <source>
        <strain evidence="1">LMG 31231</strain>
    </source>
</reference>
<dbReference type="InterPro" id="IPR011473">
    <property type="entry name" value="DUF1579"/>
</dbReference>
<dbReference type="RefSeq" id="WP_211863691.1">
    <property type="nucleotide sequence ID" value="NZ_JAAEDM010000065.1"/>
</dbReference>
<dbReference type="Proteomes" id="UP001138751">
    <property type="component" value="Unassembled WGS sequence"/>
</dbReference>
<organism evidence="1 2">
    <name type="scientific">Neoroseomonas soli</name>
    <dbReference type="NCBI Taxonomy" id="1081025"/>
    <lineage>
        <taxon>Bacteria</taxon>
        <taxon>Pseudomonadati</taxon>
        <taxon>Pseudomonadota</taxon>
        <taxon>Alphaproteobacteria</taxon>
        <taxon>Acetobacterales</taxon>
        <taxon>Acetobacteraceae</taxon>
        <taxon>Neoroseomonas</taxon>
    </lineage>
</organism>
<accession>A0A9X9X1K1</accession>
<sequence length="161" mass="17458">MQGPEPTPEHRWLQRLLGDWRMEGECPTGPGQPPMSVTATERVRGLGDLWVIAEGATEMPGGGIGHTHMMLGYDPAQGCFLGTFTASMMTHLWIYRGHLDASGTALTLDTEGPDMSTPGRMAPYQDIIGLDAAGNRTLTTRMQGVDGTWQQIIVARYRSAG</sequence>
<proteinExistence type="predicted"/>
<gene>
    <name evidence="1" type="ORF">GXW76_19045</name>
</gene>
<dbReference type="Pfam" id="PF07617">
    <property type="entry name" value="DUF1579"/>
    <property type="match status" value="1"/>
</dbReference>
<evidence type="ECO:0000313" key="2">
    <source>
        <dbReference type="Proteomes" id="UP001138751"/>
    </source>
</evidence>
<name>A0A9X9X1K1_9PROT</name>
<keyword evidence="2" id="KW-1185">Reference proteome</keyword>
<dbReference type="AlphaFoldDB" id="A0A9X9X1K1"/>
<dbReference type="EMBL" id="JAAEDM010000065">
    <property type="protein sequence ID" value="MBR0673280.1"/>
    <property type="molecule type" value="Genomic_DNA"/>
</dbReference>
<comment type="caution">
    <text evidence="1">The sequence shown here is derived from an EMBL/GenBank/DDBJ whole genome shotgun (WGS) entry which is preliminary data.</text>
</comment>
<protein>
    <submittedName>
        <fullName evidence="1">DUF1579 domain-containing protein</fullName>
    </submittedName>
</protein>
<evidence type="ECO:0000313" key="1">
    <source>
        <dbReference type="EMBL" id="MBR0673280.1"/>
    </source>
</evidence>
<reference evidence="1" key="2">
    <citation type="journal article" date="2021" name="Syst. Appl. Microbiol.">
        <title>Roseomonas hellenica sp. nov., isolated from roots of wild-growing Alkanna tinctoria.</title>
        <authorList>
            <person name="Rat A."/>
            <person name="Naranjo H.D."/>
            <person name="Lebbe L."/>
            <person name="Cnockaert M."/>
            <person name="Krigas N."/>
            <person name="Grigoriadou K."/>
            <person name="Maloupa E."/>
            <person name="Willems A."/>
        </authorList>
    </citation>
    <scope>NUCLEOTIDE SEQUENCE</scope>
    <source>
        <strain evidence="1">LMG 31231</strain>
    </source>
</reference>